<reference evidence="1 2" key="1">
    <citation type="submission" date="2020-08" db="EMBL/GenBank/DDBJ databases">
        <title>Bridging the membrane lipid divide: bacteria of the FCB group superphylum have the potential to synthesize archaeal ether lipids.</title>
        <authorList>
            <person name="Villanueva L."/>
            <person name="Von Meijenfeldt F.A.B."/>
            <person name="Westbye A.B."/>
            <person name="Yadav S."/>
            <person name="Hopmans E.C."/>
            <person name="Dutilh B.E."/>
            <person name="Sinninghe Damste J.S."/>
        </authorList>
    </citation>
    <scope>NUCLEOTIDE SEQUENCE [LARGE SCALE GENOMIC DNA]</scope>
    <source>
        <strain evidence="1">NIOZ-UU30</strain>
    </source>
</reference>
<sequence length="87" mass="10032">MKPEQIYQALKELAEKLNISVSEQNLRQTGVKAKSGLCKLKGQLHFIMDKHKSIYEKNELLAACLSKMPHEDIYVVPAVREFLDKFK</sequence>
<organism evidence="1 2">
    <name type="scientific">Candidatus Desulfatibia profunda</name>
    <dbReference type="NCBI Taxonomy" id="2841695"/>
    <lineage>
        <taxon>Bacteria</taxon>
        <taxon>Pseudomonadati</taxon>
        <taxon>Thermodesulfobacteriota</taxon>
        <taxon>Desulfobacteria</taxon>
        <taxon>Desulfobacterales</taxon>
        <taxon>Desulfobacterales incertae sedis</taxon>
        <taxon>Candidatus Desulfatibia</taxon>
    </lineage>
</organism>
<evidence type="ECO:0000313" key="1">
    <source>
        <dbReference type="EMBL" id="MBC8361504.1"/>
    </source>
</evidence>
<dbReference type="AlphaFoldDB" id="A0A8J6NTL7"/>
<proteinExistence type="predicted"/>
<protein>
    <submittedName>
        <fullName evidence="1">Uncharacterized protein</fullName>
    </submittedName>
</protein>
<evidence type="ECO:0000313" key="2">
    <source>
        <dbReference type="Proteomes" id="UP000603434"/>
    </source>
</evidence>
<gene>
    <name evidence="1" type="ORF">H8E23_08910</name>
</gene>
<dbReference type="EMBL" id="JACNJH010000135">
    <property type="protein sequence ID" value="MBC8361504.1"/>
    <property type="molecule type" value="Genomic_DNA"/>
</dbReference>
<dbReference type="Proteomes" id="UP000603434">
    <property type="component" value="Unassembled WGS sequence"/>
</dbReference>
<comment type="caution">
    <text evidence="1">The sequence shown here is derived from an EMBL/GenBank/DDBJ whole genome shotgun (WGS) entry which is preliminary data.</text>
</comment>
<name>A0A8J6NTL7_9BACT</name>
<accession>A0A8J6NTL7</accession>